<comment type="similarity">
    <text evidence="1 6">Belongs to the type-B carboxylesterase/lipase family.</text>
</comment>
<dbReference type="Gene3D" id="3.40.50.1820">
    <property type="entry name" value="alpha/beta hydrolase"/>
    <property type="match status" value="1"/>
</dbReference>
<keyword evidence="2" id="KW-0719">Serine esterase</keyword>
<feature type="signal peptide" evidence="6">
    <location>
        <begin position="1"/>
        <end position="19"/>
    </location>
</feature>
<evidence type="ECO:0000256" key="6">
    <source>
        <dbReference type="RuleBase" id="RU361235"/>
    </source>
</evidence>
<evidence type="ECO:0000313" key="9">
    <source>
        <dbReference type="Proteomes" id="UP000653454"/>
    </source>
</evidence>
<feature type="domain" description="Carboxylesterase type B" evidence="7">
    <location>
        <begin position="23"/>
        <end position="532"/>
    </location>
</feature>
<evidence type="ECO:0000259" key="7">
    <source>
        <dbReference type="Pfam" id="PF00135"/>
    </source>
</evidence>
<gene>
    <name evidence="8" type="ORF">PLXY2_LOCUS13165</name>
</gene>
<evidence type="ECO:0000313" key="8">
    <source>
        <dbReference type="EMBL" id="CAG9134926.1"/>
    </source>
</evidence>
<evidence type="ECO:0000256" key="2">
    <source>
        <dbReference type="ARBA" id="ARBA00022487"/>
    </source>
</evidence>
<organism evidence="8 9">
    <name type="scientific">Plutella xylostella</name>
    <name type="common">Diamondback moth</name>
    <name type="synonym">Plutella maculipennis</name>
    <dbReference type="NCBI Taxonomy" id="51655"/>
    <lineage>
        <taxon>Eukaryota</taxon>
        <taxon>Metazoa</taxon>
        <taxon>Ecdysozoa</taxon>
        <taxon>Arthropoda</taxon>
        <taxon>Hexapoda</taxon>
        <taxon>Insecta</taxon>
        <taxon>Pterygota</taxon>
        <taxon>Neoptera</taxon>
        <taxon>Endopterygota</taxon>
        <taxon>Lepidoptera</taxon>
        <taxon>Glossata</taxon>
        <taxon>Ditrysia</taxon>
        <taxon>Yponomeutoidea</taxon>
        <taxon>Plutellidae</taxon>
        <taxon>Plutella</taxon>
    </lineage>
</organism>
<feature type="chain" id="PRO_5035969753" description="Carboxylic ester hydrolase" evidence="6">
    <location>
        <begin position="20"/>
        <end position="550"/>
    </location>
</feature>
<name>A0A8S4G365_PLUXY</name>
<dbReference type="PANTHER" id="PTHR43142:SF1">
    <property type="entry name" value="CARBOXYLIC ESTER HYDROLASE"/>
    <property type="match status" value="1"/>
</dbReference>
<sequence length="550" mass="61805">MKGAKNIMLLAFIAMNVLEQPAPDVRIEQGIVRGMISGDGIVHEYMGIPYATVGEKRFQAPLPPPSWEGVYNAVDEHYTCAHGSLFGLLELGMTECLIVNVFAPAQRRGPLPVMVYIHGGAFVLGSADKMLYNPGFLVQHDVIVVSFNYRLGARGFLCLGIEEAPGNAGLKDQVAALRWVKKNIAAFGGDPDNVTLFGQSAGGTSASLLVQSDATNGLFNRAIIMSGSSISSWTINSDPVWVASLIAKALGYPGTRDPHELYEIFSKVPLTDLAKVKAKKPFDRYLETELMYLPCVENRLPGVEAIIPDVPYKMATSPTRKNISIMHGTTDREGIFLIALENEERMSERNRGYMFASDLQFESEEQASAESKRVNKYYFGDDPISMKKILNVSELYTDYYFEIQSILESEIFLETSNQPVFNYHYKYSGSRNFVKYLSGYRGAPGACHGDELLYLFNGWLWPFPINNDDRTVIYRLTRMWTNFAKYGEPTPAHDASLPVRWAPSESGNMRILHIDKELSMGTIPNREIYDLWKGLYQKYRRTKLKSYQIK</sequence>
<dbReference type="Pfam" id="PF00135">
    <property type="entry name" value="COesterase"/>
    <property type="match status" value="1"/>
</dbReference>
<evidence type="ECO:0000256" key="3">
    <source>
        <dbReference type="ARBA" id="ARBA00022801"/>
    </source>
</evidence>
<dbReference type="GO" id="GO:0052689">
    <property type="term" value="F:carboxylic ester hydrolase activity"/>
    <property type="evidence" value="ECO:0007669"/>
    <property type="project" value="UniProtKB-KW"/>
</dbReference>
<keyword evidence="6" id="KW-0732">Signal</keyword>
<dbReference type="InterPro" id="IPR002018">
    <property type="entry name" value="CarbesteraseB"/>
</dbReference>
<dbReference type="SUPFAM" id="SSF53474">
    <property type="entry name" value="alpha/beta-Hydrolases"/>
    <property type="match status" value="1"/>
</dbReference>
<dbReference type="PANTHER" id="PTHR43142">
    <property type="entry name" value="CARBOXYLIC ESTER HYDROLASE"/>
    <property type="match status" value="1"/>
</dbReference>
<comment type="caution">
    <text evidence="8">The sequence shown here is derived from an EMBL/GenBank/DDBJ whole genome shotgun (WGS) entry which is preliminary data.</text>
</comment>
<dbReference type="InterPro" id="IPR029058">
    <property type="entry name" value="AB_hydrolase_fold"/>
</dbReference>
<reference evidence="8" key="1">
    <citation type="submission" date="2020-11" db="EMBL/GenBank/DDBJ databases">
        <authorList>
            <person name="Whiteford S."/>
        </authorList>
    </citation>
    <scope>NUCLEOTIDE SEQUENCE</scope>
</reference>
<accession>A0A8S4G365</accession>
<evidence type="ECO:0000256" key="5">
    <source>
        <dbReference type="ARBA" id="ARBA00023180"/>
    </source>
</evidence>
<protein>
    <recommendedName>
        <fullName evidence="6">Carboxylic ester hydrolase</fullName>
        <ecNumber evidence="6">3.1.1.-</ecNumber>
    </recommendedName>
</protein>
<dbReference type="EMBL" id="CAJHNJ030000089">
    <property type="protein sequence ID" value="CAG9134926.1"/>
    <property type="molecule type" value="Genomic_DNA"/>
</dbReference>
<keyword evidence="5" id="KW-0325">Glycoprotein</keyword>
<evidence type="ECO:0000256" key="1">
    <source>
        <dbReference type="ARBA" id="ARBA00005964"/>
    </source>
</evidence>
<dbReference type="AlphaFoldDB" id="A0A8S4G365"/>
<proteinExistence type="inferred from homology"/>
<keyword evidence="3 6" id="KW-0378">Hydrolase</keyword>
<dbReference type="InterPro" id="IPR019826">
    <property type="entry name" value="Carboxylesterase_B_AS"/>
</dbReference>
<keyword evidence="4" id="KW-1015">Disulfide bond</keyword>
<dbReference type="Proteomes" id="UP000653454">
    <property type="component" value="Unassembled WGS sequence"/>
</dbReference>
<dbReference type="EC" id="3.1.1.-" evidence="6"/>
<keyword evidence="9" id="KW-1185">Reference proteome</keyword>
<evidence type="ECO:0000256" key="4">
    <source>
        <dbReference type="ARBA" id="ARBA00023157"/>
    </source>
</evidence>
<dbReference type="PROSITE" id="PS00122">
    <property type="entry name" value="CARBOXYLESTERASE_B_1"/>
    <property type="match status" value="1"/>
</dbReference>